<accession>A0ABY7G169</accession>
<dbReference type="Pfam" id="PF05345">
    <property type="entry name" value="He_PIG"/>
    <property type="match status" value="1"/>
</dbReference>
<evidence type="ECO:0000256" key="1">
    <source>
        <dbReference type="SAM" id="SignalP"/>
    </source>
</evidence>
<protein>
    <submittedName>
        <fullName evidence="2">Uncharacterized protein</fullName>
    </submittedName>
</protein>
<dbReference type="Gene3D" id="2.60.40.10">
    <property type="entry name" value="Immunoglobulins"/>
    <property type="match status" value="1"/>
</dbReference>
<dbReference type="EMBL" id="CP111026">
    <property type="protein sequence ID" value="WAR27239.1"/>
    <property type="molecule type" value="Genomic_DNA"/>
</dbReference>
<reference evidence="2" key="1">
    <citation type="submission" date="2022-11" db="EMBL/GenBank/DDBJ databases">
        <title>Centuries of genome instability and evolution in soft-shell clam transmissible cancer (bioRxiv).</title>
        <authorList>
            <person name="Hart S.F.M."/>
            <person name="Yonemitsu M.A."/>
            <person name="Giersch R.M."/>
            <person name="Beal B.F."/>
            <person name="Arriagada G."/>
            <person name="Davis B.W."/>
            <person name="Ostrander E.A."/>
            <person name="Goff S.P."/>
            <person name="Metzger M.J."/>
        </authorList>
    </citation>
    <scope>NUCLEOTIDE SEQUENCE</scope>
    <source>
        <strain evidence="2">MELC-2E11</strain>
        <tissue evidence="2">Siphon/mantle</tissue>
    </source>
</reference>
<keyword evidence="3" id="KW-1185">Reference proteome</keyword>
<sequence>MAARIVLVVSLASVAFASVINKDLEHANQKRRENFDKNYNAYAGYDSAWTYSNDDDDDDFSQNVSKRTKRFFVGGFGPSITENKLEKYIRKRGPKVSRIVLNKTRYGNVIIRVNVEDDDNASYMTDDPCFWPSDVTCRPWVSYGTYRRRNHSDDDTSRARGRWQTGDRQIGYRNERDARTNSGFKTEQSNTDTRFVNWTTVKPRYIENYKASIEGSKVLINLSSKRPREEEDINVYYREIVTEINAVTKNFLEVDYPNVNVSAERKGDAIFEAGAGGSVFLRPGAGGTVYIDKTDLRKFIEKVKSLPPIWTRRSEHDTLGTFLSGQYFDVDVEAVDPDGGNIMYSLISGHLPPGTSLNMTTGHVIGVAPDIDATYTFGIRATDIHGKYADGVFSISIRDSHMRTATIDYTL</sequence>
<keyword evidence="1" id="KW-0732">Signal</keyword>
<name>A0ABY7G169_MYAAR</name>
<gene>
    <name evidence="2" type="ORF">MAR_012943</name>
</gene>
<dbReference type="Proteomes" id="UP001164746">
    <property type="component" value="Chromosome 15"/>
</dbReference>
<evidence type="ECO:0000313" key="3">
    <source>
        <dbReference type="Proteomes" id="UP001164746"/>
    </source>
</evidence>
<proteinExistence type="predicted"/>
<evidence type="ECO:0000313" key="2">
    <source>
        <dbReference type="EMBL" id="WAR27239.1"/>
    </source>
</evidence>
<organism evidence="2 3">
    <name type="scientific">Mya arenaria</name>
    <name type="common">Soft-shell clam</name>
    <dbReference type="NCBI Taxonomy" id="6604"/>
    <lineage>
        <taxon>Eukaryota</taxon>
        <taxon>Metazoa</taxon>
        <taxon>Spiralia</taxon>
        <taxon>Lophotrochozoa</taxon>
        <taxon>Mollusca</taxon>
        <taxon>Bivalvia</taxon>
        <taxon>Autobranchia</taxon>
        <taxon>Heteroconchia</taxon>
        <taxon>Euheterodonta</taxon>
        <taxon>Imparidentia</taxon>
        <taxon>Neoheterodontei</taxon>
        <taxon>Myida</taxon>
        <taxon>Myoidea</taxon>
        <taxon>Myidae</taxon>
        <taxon>Mya</taxon>
    </lineage>
</organism>
<dbReference type="CDD" id="cd11304">
    <property type="entry name" value="Cadherin_repeat"/>
    <property type="match status" value="1"/>
</dbReference>
<feature type="chain" id="PRO_5047076757" evidence="1">
    <location>
        <begin position="18"/>
        <end position="411"/>
    </location>
</feature>
<feature type="signal peptide" evidence="1">
    <location>
        <begin position="1"/>
        <end position="17"/>
    </location>
</feature>
<dbReference type="InterPro" id="IPR013783">
    <property type="entry name" value="Ig-like_fold"/>
</dbReference>